<gene>
    <name evidence="1" type="ORF">JI741_31215</name>
</gene>
<dbReference type="InterPro" id="IPR000415">
    <property type="entry name" value="Nitroreductase-like"/>
</dbReference>
<evidence type="ECO:0000313" key="2">
    <source>
        <dbReference type="Proteomes" id="UP000613030"/>
    </source>
</evidence>
<accession>A0ABS1L2D5</accession>
<proteinExistence type="predicted"/>
<sequence length="71" mass="7536">MHKTLLSASAAGLDTCPVGLGKFIERTSLYSLLGVADTDRVVIGVTLGYIATWSPSRQNGKGKMCFMFGPV</sequence>
<organism evidence="1 2">
    <name type="scientific">Chryseolinea lacunae</name>
    <dbReference type="NCBI Taxonomy" id="2801331"/>
    <lineage>
        <taxon>Bacteria</taxon>
        <taxon>Pseudomonadati</taxon>
        <taxon>Bacteroidota</taxon>
        <taxon>Cytophagia</taxon>
        <taxon>Cytophagales</taxon>
        <taxon>Fulvivirgaceae</taxon>
        <taxon>Chryseolinea</taxon>
    </lineage>
</organism>
<dbReference type="EMBL" id="JAERRB010000019">
    <property type="protein sequence ID" value="MBL0745745.1"/>
    <property type="molecule type" value="Genomic_DNA"/>
</dbReference>
<comment type="caution">
    <text evidence="1">The sequence shown here is derived from an EMBL/GenBank/DDBJ whole genome shotgun (WGS) entry which is preliminary data.</text>
</comment>
<dbReference type="Proteomes" id="UP000613030">
    <property type="component" value="Unassembled WGS sequence"/>
</dbReference>
<protein>
    <submittedName>
        <fullName evidence="1">Uncharacterized protein</fullName>
    </submittedName>
</protein>
<evidence type="ECO:0000313" key="1">
    <source>
        <dbReference type="EMBL" id="MBL0745745.1"/>
    </source>
</evidence>
<dbReference type="Gene3D" id="3.40.109.10">
    <property type="entry name" value="NADH Oxidase"/>
    <property type="match status" value="1"/>
</dbReference>
<name>A0ABS1L2D5_9BACT</name>
<keyword evidence="2" id="KW-1185">Reference proteome</keyword>
<dbReference type="SUPFAM" id="SSF55469">
    <property type="entry name" value="FMN-dependent nitroreductase-like"/>
    <property type="match status" value="1"/>
</dbReference>
<reference evidence="1 2" key="1">
    <citation type="submission" date="2021-01" db="EMBL/GenBank/DDBJ databases">
        <title>Chryseolinea sp. Jin1 Genome sequencing and assembly.</title>
        <authorList>
            <person name="Kim I."/>
        </authorList>
    </citation>
    <scope>NUCLEOTIDE SEQUENCE [LARGE SCALE GENOMIC DNA]</scope>
    <source>
        <strain evidence="1 2">Jin1</strain>
    </source>
</reference>